<evidence type="ECO:0000256" key="1">
    <source>
        <dbReference type="ARBA" id="ARBA00007806"/>
    </source>
</evidence>
<sequence>MNNSIIHVKKKLKNNDKAQSLPDYVTVLTPQKTKFKVSQNKTQTILKTDLVKVIVNNDGVIEFETKKGKGLLSETNEVTYIKPDNTKGDLVSQSFVAGDEGLYGLGQFQSGVMNWKNTSIRLQQDNQEIAIPFIVSTKGYGIYWHNYSVTDFNLPEHEIAFANTSDEKKNVREATFTPAKTGMYSFMAETNSANKRTKKPVIQVDIDGENIINYTTFWAPVCFSGKKYLEAGKSYKVMFQNTGSKEQGRLLYNEPDYNKTVFSSETGNSIDYYFVYGENPMQVISQYQLLTGKAPMFDKSALGFWQCRERYHDQAELLENAREYRKREIPVDYIVQDWFYWPKGTKGPEWDREKYPNPKSMVDSLTKMHYKLMVSVWPEVNNEPMMKKYNLDKQVMTGTHFLDLYNEDVQKRYYKMISDSMFHIGVTSIWLDGSEPENKPANDYQTAVGPFGAVANPYSIMVTKSMYEGKRKEFPNQRVFNLTRSAYAGQQRYGVASWSGDVNGTWRQFSEQIASGLNFVMAGVPYWTTDIGGFFRDSKSLNPVYDDQYTNVEYKELLTRWFQFGAFCPVFRIHGYVSNTEIWRYGQEFEDMARKFIDIRYQLMPYTYSEAWKVTTQGKLLLSPMVYQYPNDKNTWGIKDQFFFGESMLICPITEYNVRNKEVYLPKGEWFDFWTGTKIPSGAKVNAITPLNQLPVYVKSGSIIPMGPKVQYANEPTKEPLLIKIYSGKNAEYTLYLDDNTSYNYEKGIYSEVKFIYSESENEITMSKGNGNYIDFTKNPMIFNIQKVGSESIKKVIFNGIKKVVKL</sequence>
<dbReference type="InterPro" id="IPR000322">
    <property type="entry name" value="Glyco_hydro_31_TIM"/>
</dbReference>
<comment type="caution">
    <text evidence="7">The sequence shown here is derived from an EMBL/GenBank/DDBJ whole genome shotgun (WGS) entry which is preliminary data.</text>
</comment>
<evidence type="ECO:0000256" key="2">
    <source>
        <dbReference type="RuleBase" id="RU361185"/>
    </source>
</evidence>
<dbReference type="EC" id="3.2.1.-" evidence="7"/>
<dbReference type="eggNOG" id="COG1501">
    <property type="taxonomic scope" value="Bacteria"/>
</dbReference>
<dbReference type="InterPro" id="IPR017853">
    <property type="entry name" value="GH"/>
</dbReference>
<dbReference type="Pfam" id="PF01055">
    <property type="entry name" value="Glyco_hydro_31_2nd"/>
    <property type="match status" value="1"/>
</dbReference>
<dbReference type="PANTHER" id="PTHR43863">
    <property type="entry name" value="HYDROLASE, PUTATIVE (AFU_ORTHOLOGUE AFUA_1G03140)-RELATED"/>
    <property type="match status" value="1"/>
</dbReference>
<dbReference type="Gene3D" id="2.60.40.1760">
    <property type="entry name" value="glycosyl hydrolase (family 31)"/>
    <property type="match status" value="2"/>
</dbReference>
<dbReference type="Pfam" id="PF13802">
    <property type="entry name" value="Gal_mutarotas_2"/>
    <property type="match status" value="1"/>
</dbReference>
<feature type="domain" description="Glycoside hydrolase family 31 TIM barrel" evidence="3">
    <location>
        <begin position="295"/>
        <end position="609"/>
    </location>
</feature>
<dbReference type="SUPFAM" id="SSF51011">
    <property type="entry name" value="Glycosyl hydrolase domain"/>
    <property type="match status" value="1"/>
</dbReference>
<evidence type="ECO:0000313" key="8">
    <source>
        <dbReference type="Proteomes" id="UP000014174"/>
    </source>
</evidence>
<dbReference type="GO" id="GO:0005975">
    <property type="term" value="P:carbohydrate metabolic process"/>
    <property type="evidence" value="ECO:0007669"/>
    <property type="project" value="InterPro"/>
</dbReference>
<dbReference type="PATRIC" id="fig|1150600.3.peg.2881"/>
<reference evidence="7 8" key="1">
    <citation type="journal article" date="2013" name="Genome Announc.">
        <title>Draft Genome Sequence of Arcticibacter svalbardensis Strain MN12-7T, a Member of the Family Sphingobacteriaceae Isolated from an Arctic Soil Sample.</title>
        <authorList>
            <person name="Shivaji S."/>
            <person name="Ara S."/>
            <person name="Prasad S."/>
            <person name="Manasa B.P."/>
            <person name="Begum Z."/>
            <person name="Singh A."/>
            <person name="Kumar Pinnaka A."/>
        </authorList>
    </citation>
    <scope>NUCLEOTIDE SEQUENCE [LARGE SCALE GENOMIC DNA]</scope>
    <source>
        <strain evidence="7 8">MN12-7</strain>
    </source>
</reference>
<name>R9GQC0_9SPHI</name>
<evidence type="ECO:0000259" key="6">
    <source>
        <dbReference type="Pfam" id="PF21365"/>
    </source>
</evidence>
<dbReference type="Gene3D" id="2.60.40.1180">
    <property type="entry name" value="Golgi alpha-mannosidase II"/>
    <property type="match status" value="2"/>
</dbReference>
<comment type="similarity">
    <text evidence="1 2">Belongs to the glycosyl hydrolase 31 family.</text>
</comment>
<dbReference type="Gene3D" id="3.20.20.80">
    <property type="entry name" value="Glycosidases"/>
    <property type="match status" value="1"/>
</dbReference>
<dbReference type="PANTHER" id="PTHR43863:SF2">
    <property type="entry name" value="MALTASE-GLUCOAMYLASE"/>
    <property type="match status" value="1"/>
</dbReference>
<evidence type="ECO:0000313" key="7">
    <source>
        <dbReference type="EMBL" id="EOR93918.1"/>
    </source>
</evidence>
<evidence type="ECO:0000259" key="5">
    <source>
        <dbReference type="Pfam" id="PF17137"/>
    </source>
</evidence>
<organism evidence="7 8">
    <name type="scientific">Arcticibacter svalbardensis MN12-7</name>
    <dbReference type="NCBI Taxonomy" id="1150600"/>
    <lineage>
        <taxon>Bacteria</taxon>
        <taxon>Pseudomonadati</taxon>
        <taxon>Bacteroidota</taxon>
        <taxon>Sphingobacteriia</taxon>
        <taxon>Sphingobacteriales</taxon>
        <taxon>Sphingobacteriaceae</taxon>
        <taxon>Arcticibacter</taxon>
    </lineage>
</organism>
<dbReference type="GO" id="GO:0004553">
    <property type="term" value="F:hydrolase activity, hydrolyzing O-glycosyl compounds"/>
    <property type="evidence" value="ECO:0007669"/>
    <property type="project" value="InterPro"/>
</dbReference>
<feature type="domain" description="Glycosyl hydrolase family 31 C-terminal" evidence="6">
    <location>
        <begin position="620"/>
        <end position="704"/>
    </location>
</feature>
<feature type="domain" description="DUF5110" evidence="5">
    <location>
        <begin position="720"/>
        <end position="776"/>
    </location>
</feature>
<dbReference type="STRING" id="1150600.ADIARSV_2911"/>
<dbReference type="InterPro" id="IPR011013">
    <property type="entry name" value="Gal_mutarotase_sf_dom"/>
</dbReference>
<dbReference type="Pfam" id="PF17137">
    <property type="entry name" value="DUF5110"/>
    <property type="match status" value="1"/>
</dbReference>
<dbReference type="Pfam" id="PF21365">
    <property type="entry name" value="Glyco_hydro_31_3rd"/>
    <property type="match status" value="1"/>
</dbReference>
<dbReference type="SUPFAM" id="SSF51445">
    <property type="entry name" value="(Trans)glycosidases"/>
    <property type="match status" value="1"/>
</dbReference>
<dbReference type="Proteomes" id="UP000014174">
    <property type="component" value="Unassembled WGS sequence"/>
</dbReference>
<dbReference type="GO" id="GO:0030246">
    <property type="term" value="F:carbohydrate binding"/>
    <property type="evidence" value="ECO:0007669"/>
    <property type="project" value="InterPro"/>
</dbReference>
<accession>R9GQC0</accession>
<feature type="domain" description="Glycoside hydrolase family 31 N-terminal" evidence="4">
    <location>
        <begin position="2"/>
        <end position="152"/>
    </location>
</feature>
<keyword evidence="8" id="KW-1185">Reference proteome</keyword>
<keyword evidence="2 7" id="KW-0326">Glycosidase</keyword>
<dbReference type="CDD" id="cd14752">
    <property type="entry name" value="GH31_N"/>
    <property type="match status" value="1"/>
</dbReference>
<evidence type="ECO:0000259" key="3">
    <source>
        <dbReference type="Pfam" id="PF01055"/>
    </source>
</evidence>
<evidence type="ECO:0000259" key="4">
    <source>
        <dbReference type="Pfam" id="PF13802"/>
    </source>
</evidence>
<dbReference type="EMBL" id="AQPN01000101">
    <property type="protein sequence ID" value="EOR93918.1"/>
    <property type="molecule type" value="Genomic_DNA"/>
</dbReference>
<proteinExistence type="inferred from homology"/>
<dbReference type="InterPro" id="IPR025887">
    <property type="entry name" value="Glyco_hydro_31_N_dom"/>
</dbReference>
<gene>
    <name evidence="7" type="ORF">ADIARSV_2911</name>
</gene>
<dbReference type="AlphaFoldDB" id="R9GQC0"/>
<dbReference type="InterPro" id="IPR048395">
    <property type="entry name" value="Glyco_hydro_31_C"/>
</dbReference>
<dbReference type="CDD" id="cd06591">
    <property type="entry name" value="GH31_xylosidase_XylS"/>
    <property type="match status" value="1"/>
</dbReference>
<dbReference type="InterPro" id="IPR051816">
    <property type="entry name" value="Glycosyl_Hydrolase_31"/>
</dbReference>
<dbReference type="InterPro" id="IPR033403">
    <property type="entry name" value="DUF5110"/>
</dbReference>
<dbReference type="InterPro" id="IPR013780">
    <property type="entry name" value="Glyco_hydro_b"/>
</dbReference>
<protein>
    <submittedName>
        <fullName evidence="7">Alpha-xylosidase</fullName>
        <ecNumber evidence="7">3.2.1.-</ecNumber>
    </submittedName>
</protein>
<keyword evidence="2 7" id="KW-0378">Hydrolase</keyword>
<dbReference type="SUPFAM" id="SSF74650">
    <property type="entry name" value="Galactose mutarotase-like"/>
    <property type="match status" value="1"/>
</dbReference>